<feature type="transmembrane region" description="Helical" evidence="9">
    <location>
        <begin position="533"/>
        <end position="557"/>
    </location>
</feature>
<name>B4KJA9_DROMO</name>
<gene>
    <name evidence="11" type="primary">Dmoj\GI17702</name>
    <name evidence="11" type="ORF">Dmoj_GI17702</name>
</gene>
<dbReference type="OrthoDB" id="407410at2759"/>
<evidence type="ECO:0000256" key="1">
    <source>
        <dbReference type="ARBA" id="ARBA00004141"/>
    </source>
</evidence>
<feature type="transmembrane region" description="Helical" evidence="9">
    <location>
        <begin position="77"/>
        <end position="98"/>
    </location>
</feature>
<feature type="transmembrane region" description="Helical" evidence="9">
    <location>
        <begin position="209"/>
        <end position="229"/>
    </location>
</feature>
<feature type="region of interest" description="Disordered" evidence="8">
    <location>
        <begin position="244"/>
        <end position="268"/>
    </location>
</feature>
<dbReference type="InterPro" id="IPR044880">
    <property type="entry name" value="NCX_ion-bd_dom_sf"/>
</dbReference>
<evidence type="ECO:0000259" key="10">
    <source>
        <dbReference type="Pfam" id="PF01699"/>
    </source>
</evidence>
<evidence type="ECO:0000256" key="6">
    <source>
        <dbReference type="ARBA" id="ARBA00022989"/>
    </source>
</evidence>
<protein>
    <recommendedName>
        <fullName evidence="10">Sodium/calcium exchanger membrane region domain-containing protein</fullName>
    </recommendedName>
</protein>
<dbReference type="PANTHER" id="PTHR12266:SF0">
    <property type="entry name" value="MITOCHONDRIAL SODIUM_CALCIUM EXCHANGER PROTEIN"/>
    <property type="match status" value="1"/>
</dbReference>
<reference evidence="11 12" key="1">
    <citation type="journal article" date="2007" name="Nature">
        <title>Evolution of genes and genomes on the Drosophila phylogeny.</title>
        <authorList>
            <consortium name="Drosophila 12 Genomes Consortium"/>
            <person name="Clark A.G."/>
            <person name="Eisen M.B."/>
            <person name="Smith D.R."/>
            <person name="Bergman C.M."/>
            <person name="Oliver B."/>
            <person name="Markow T.A."/>
            <person name="Kaufman T.C."/>
            <person name="Kellis M."/>
            <person name="Gelbart W."/>
            <person name="Iyer V.N."/>
            <person name="Pollard D.A."/>
            <person name="Sackton T.B."/>
            <person name="Larracuente A.M."/>
            <person name="Singh N.D."/>
            <person name="Abad J.P."/>
            <person name="Abt D.N."/>
            <person name="Adryan B."/>
            <person name="Aguade M."/>
            <person name="Akashi H."/>
            <person name="Anderson W.W."/>
            <person name="Aquadro C.F."/>
            <person name="Ardell D.H."/>
            <person name="Arguello R."/>
            <person name="Artieri C.G."/>
            <person name="Barbash D.A."/>
            <person name="Barker D."/>
            <person name="Barsanti P."/>
            <person name="Batterham P."/>
            <person name="Batzoglou S."/>
            <person name="Begun D."/>
            <person name="Bhutkar A."/>
            <person name="Blanco E."/>
            <person name="Bosak S.A."/>
            <person name="Bradley R.K."/>
            <person name="Brand A.D."/>
            <person name="Brent M.R."/>
            <person name="Brooks A.N."/>
            <person name="Brown R.H."/>
            <person name="Butlin R.K."/>
            <person name="Caggese C."/>
            <person name="Calvi B.R."/>
            <person name="Bernardo de Carvalho A."/>
            <person name="Caspi A."/>
            <person name="Castrezana S."/>
            <person name="Celniker S.E."/>
            <person name="Chang J.L."/>
            <person name="Chapple C."/>
            <person name="Chatterji S."/>
            <person name="Chinwalla A."/>
            <person name="Civetta A."/>
            <person name="Clifton S.W."/>
            <person name="Comeron J.M."/>
            <person name="Costello J.C."/>
            <person name="Coyne J.A."/>
            <person name="Daub J."/>
            <person name="David R.G."/>
            <person name="Delcher A.L."/>
            <person name="Delehaunty K."/>
            <person name="Do C.B."/>
            <person name="Ebling H."/>
            <person name="Edwards K."/>
            <person name="Eickbush T."/>
            <person name="Evans J.D."/>
            <person name="Filipski A."/>
            <person name="Findeiss S."/>
            <person name="Freyhult E."/>
            <person name="Fulton L."/>
            <person name="Fulton R."/>
            <person name="Garcia A.C."/>
            <person name="Gardiner A."/>
            <person name="Garfield D.A."/>
            <person name="Garvin B.E."/>
            <person name="Gibson G."/>
            <person name="Gilbert D."/>
            <person name="Gnerre S."/>
            <person name="Godfrey J."/>
            <person name="Good R."/>
            <person name="Gotea V."/>
            <person name="Gravely B."/>
            <person name="Greenberg A.J."/>
            <person name="Griffiths-Jones S."/>
            <person name="Gross S."/>
            <person name="Guigo R."/>
            <person name="Gustafson E.A."/>
            <person name="Haerty W."/>
            <person name="Hahn M.W."/>
            <person name="Halligan D.L."/>
            <person name="Halpern A.L."/>
            <person name="Halter G.M."/>
            <person name="Han M.V."/>
            <person name="Heger A."/>
            <person name="Hillier L."/>
            <person name="Hinrichs A.S."/>
            <person name="Holmes I."/>
            <person name="Hoskins R.A."/>
            <person name="Hubisz M.J."/>
            <person name="Hultmark D."/>
            <person name="Huntley M.A."/>
            <person name="Jaffe D.B."/>
            <person name="Jagadeeshan S."/>
            <person name="Jeck W.R."/>
            <person name="Johnson J."/>
            <person name="Jones C.D."/>
            <person name="Jordan W.C."/>
            <person name="Karpen G.H."/>
            <person name="Kataoka E."/>
            <person name="Keightley P.D."/>
            <person name="Kheradpour P."/>
            <person name="Kirkness E.F."/>
            <person name="Koerich L.B."/>
            <person name="Kristiansen K."/>
            <person name="Kudrna D."/>
            <person name="Kulathinal R.J."/>
            <person name="Kumar S."/>
            <person name="Kwok R."/>
            <person name="Lander E."/>
            <person name="Langley C.H."/>
            <person name="Lapoint R."/>
            <person name="Lazzaro B.P."/>
            <person name="Lee S.J."/>
            <person name="Levesque L."/>
            <person name="Li R."/>
            <person name="Lin C.F."/>
            <person name="Lin M.F."/>
            <person name="Lindblad-Toh K."/>
            <person name="Llopart A."/>
            <person name="Long M."/>
            <person name="Low L."/>
            <person name="Lozovsky E."/>
            <person name="Lu J."/>
            <person name="Luo M."/>
            <person name="Machado C.A."/>
            <person name="Makalowski W."/>
            <person name="Marzo M."/>
            <person name="Matsuda M."/>
            <person name="Matzkin L."/>
            <person name="McAllister B."/>
            <person name="McBride C.S."/>
            <person name="McKernan B."/>
            <person name="McKernan K."/>
            <person name="Mendez-Lago M."/>
            <person name="Minx P."/>
            <person name="Mollenhauer M.U."/>
            <person name="Montooth K."/>
            <person name="Mount S.M."/>
            <person name="Mu X."/>
            <person name="Myers E."/>
            <person name="Negre B."/>
            <person name="Newfeld S."/>
            <person name="Nielsen R."/>
            <person name="Noor M.A."/>
            <person name="O'Grady P."/>
            <person name="Pachter L."/>
            <person name="Papaceit M."/>
            <person name="Parisi M.J."/>
            <person name="Parisi M."/>
            <person name="Parts L."/>
            <person name="Pedersen J.S."/>
            <person name="Pesole G."/>
            <person name="Phillippy A.M."/>
            <person name="Ponting C.P."/>
            <person name="Pop M."/>
            <person name="Porcelli D."/>
            <person name="Powell J.R."/>
            <person name="Prohaska S."/>
            <person name="Pruitt K."/>
            <person name="Puig M."/>
            <person name="Quesneville H."/>
            <person name="Ram K.R."/>
            <person name="Rand D."/>
            <person name="Rasmussen M.D."/>
            <person name="Reed L.K."/>
            <person name="Reenan R."/>
            <person name="Reily A."/>
            <person name="Remington K.A."/>
            <person name="Rieger T.T."/>
            <person name="Ritchie M.G."/>
            <person name="Robin C."/>
            <person name="Rogers Y.H."/>
            <person name="Rohde C."/>
            <person name="Rozas J."/>
            <person name="Rubenfield M.J."/>
            <person name="Ruiz A."/>
            <person name="Russo S."/>
            <person name="Salzberg S.L."/>
            <person name="Sanchez-Gracia A."/>
            <person name="Saranga D.J."/>
            <person name="Sato H."/>
            <person name="Schaeffer S.W."/>
            <person name="Schatz M.C."/>
            <person name="Schlenke T."/>
            <person name="Schwartz R."/>
            <person name="Segarra C."/>
            <person name="Singh R.S."/>
            <person name="Sirot L."/>
            <person name="Sirota M."/>
            <person name="Sisneros N.B."/>
            <person name="Smith C.D."/>
            <person name="Smith T.F."/>
            <person name="Spieth J."/>
            <person name="Stage D.E."/>
            <person name="Stark A."/>
            <person name="Stephan W."/>
            <person name="Strausberg R.L."/>
            <person name="Strempel S."/>
            <person name="Sturgill D."/>
            <person name="Sutton G."/>
            <person name="Sutton G.G."/>
            <person name="Tao W."/>
            <person name="Teichmann S."/>
            <person name="Tobari Y.N."/>
            <person name="Tomimura Y."/>
            <person name="Tsolas J.M."/>
            <person name="Valente V.L."/>
            <person name="Venter E."/>
            <person name="Venter J.C."/>
            <person name="Vicario S."/>
            <person name="Vieira F.G."/>
            <person name="Vilella A.J."/>
            <person name="Villasante A."/>
            <person name="Walenz B."/>
            <person name="Wang J."/>
            <person name="Wasserman M."/>
            <person name="Watts T."/>
            <person name="Wilson D."/>
            <person name="Wilson R.K."/>
            <person name="Wing R.A."/>
            <person name="Wolfner M.F."/>
            <person name="Wong A."/>
            <person name="Wong G.K."/>
            <person name="Wu C.I."/>
            <person name="Wu G."/>
            <person name="Yamamoto D."/>
            <person name="Yang H.P."/>
            <person name="Yang S.P."/>
            <person name="Yorke J.A."/>
            <person name="Yoshida K."/>
            <person name="Zdobnov E."/>
            <person name="Zhang P."/>
            <person name="Zhang Y."/>
            <person name="Zimin A.V."/>
            <person name="Baldwin J."/>
            <person name="Abdouelleil A."/>
            <person name="Abdulkadir J."/>
            <person name="Abebe A."/>
            <person name="Abera B."/>
            <person name="Abreu J."/>
            <person name="Acer S.C."/>
            <person name="Aftuck L."/>
            <person name="Alexander A."/>
            <person name="An P."/>
            <person name="Anderson E."/>
            <person name="Anderson S."/>
            <person name="Arachi H."/>
            <person name="Azer M."/>
            <person name="Bachantsang P."/>
            <person name="Barry A."/>
            <person name="Bayul T."/>
            <person name="Berlin A."/>
            <person name="Bessette D."/>
            <person name="Bloom T."/>
            <person name="Blye J."/>
            <person name="Boguslavskiy L."/>
            <person name="Bonnet C."/>
            <person name="Boukhgalter B."/>
            <person name="Bourzgui I."/>
            <person name="Brown A."/>
            <person name="Cahill P."/>
            <person name="Channer S."/>
            <person name="Cheshatsang Y."/>
            <person name="Chuda L."/>
            <person name="Citroen M."/>
            <person name="Collymore A."/>
            <person name="Cooke P."/>
            <person name="Costello M."/>
            <person name="D'Aco K."/>
            <person name="Daza R."/>
            <person name="De Haan G."/>
            <person name="DeGray S."/>
            <person name="DeMaso C."/>
            <person name="Dhargay N."/>
            <person name="Dooley K."/>
            <person name="Dooley E."/>
            <person name="Doricent M."/>
            <person name="Dorje P."/>
            <person name="Dorjee K."/>
            <person name="Dupes A."/>
            <person name="Elong R."/>
            <person name="Falk J."/>
            <person name="Farina A."/>
            <person name="Faro S."/>
            <person name="Ferguson D."/>
            <person name="Fisher S."/>
            <person name="Foley C.D."/>
            <person name="Franke A."/>
            <person name="Friedrich D."/>
            <person name="Gadbois L."/>
            <person name="Gearin G."/>
            <person name="Gearin C.R."/>
            <person name="Giannoukos G."/>
            <person name="Goode T."/>
            <person name="Graham J."/>
            <person name="Grandbois E."/>
            <person name="Grewal S."/>
            <person name="Gyaltsen K."/>
            <person name="Hafez N."/>
            <person name="Hagos B."/>
            <person name="Hall J."/>
            <person name="Henson C."/>
            <person name="Hollinger A."/>
            <person name="Honan T."/>
            <person name="Huard M.D."/>
            <person name="Hughes L."/>
            <person name="Hurhula B."/>
            <person name="Husby M.E."/>
            <person name="Kamat A."/>
            <person name="Kanga B."/>
            <person name="Kashin S."/>
            <person name="Khazanovich D."/>
            <person name="Kisner P."/>
            <person name="Lance K."/>
            <person name="Lara M."/>
            <person name="Lee W."/>
            <person name="Lennon N."/>
            <person name="Letendre F."/>
            <person name="LeVine R."/>
            <person name="Lipovsky A."/>
            <person name="Liu X."/>
            <person name="Liu J."/>
            <person name="Liu S."/>
            <person name="Lokyitsang T."/>
            <person name="Lokyitsang Y."/>
            <person name="Lubonja R."/>
            <person name="Lui A."/>
            <person name="MacDonald P."/>
            <person name="Magnisalis V."/>
            <person name="Maru K."/>
            <person name="Matthews C."/>
            <person name="McCusker W."/>
            <person name="McDonough S."/>
            <person name="Mehta T."/>
            <person name="Meldrim J."/>
            <person name="Meneus L."/>
            <person name="Mihai O."/>
            <person name="Mihalev A."/>
            <person name="Mihova T."/>
            <person name="Mittelman R."/>
            <person name="Mlenga V."/>
            <person name="Montmayeur A."/>
            <person name="Mulrain L."/>
            <person name="Navidi A."/>
            <person name="Naylor J."/>
            <person name="Negash T."/>
            <person name="Nguyen T."/>
            <person name="Nguyen N."/>
            <person name="Nicol R."/>
            <person name="Norbu C."/>
            <person name="Norbu N."/>
            <person name="Novod N."/>
            <person name="O'Neill B."/>
            <person name="Osman S."/>
            <person name="Markiewicz E."/>
            <person name="Oyono O.L."/>
            <person name="Patti C."/>
            <person name="Phunkhang P."/>
            <person name="Pierre F."/>
            <person name="Priest M."/>
            <person name="Raghuraman S."/>
            <person name="Rege F."/>
            <person name="Reyes R."/>
            <person name="Rise C."/>
            <person name="Rogov P."/>
            <person name="Ross K."/>
            <person name="Ryan E."/>
            <person name="Settipalli S."/>
            <person name="Shea T."/>
            <person name="Sherpa N."/>
            <person name="Shi L."/>
            <person name="Shih D."/>
            <person name="Sparrow T."/>
            <person name="Spaulding J."/>
            <person name="Stalker J."/>
            <person name="Stange-Thomann N."/>
            <person name="Stavropoulos S."/>
            <person name="Stone C."/>
            <person name="Strader C."/>
            <person name="Tesfaye S."/>
            <person name="Thomson T."/>
            <person name="Thoulutsang Y."/>
            <person name="Thoulutsang D."/>
            <person name="Topham K."/>
            <person name="Topping I."/>
            <person name="Tsamla T."/>
            <person name="Vassiliev H."/>
            <person name="Vo A."/>
            <person name="Wangchuk T."/>
            <person name="Wangdi T."/>
            <person name="Weiand M."/>
            <person name="Wilkinson J."/>
            <person name="Wilson A."/>
            <person name="Yadav S."/>
            <person name="Young G."/>
            <person name="Yu Q."/>
            <person name="Zembek L."/>
            <person name="Zhong D."/>
            <person name="Zimmer A."/>
            <person name="Zwirko Z."/>
            <person name="Jaffe D.B."/>
            <person name="Alvarez P."/>
            <person name="Brockman W."/>
            <person name="Butler J."/>
            <person name="Chin C."/>
            <person name="Gnerre S."/>
            <person name="Grabherr M."/>
            <person name="Kleber M."/>
            <person name="Mauceli E."/>
            <person name="MacCallum I."/>
        </authorList>
    </citation>
    <scope>NUCLEOTIDE SEQUENCE [LARGE SCALE GENOMIC DNA]</scope>
    <source>
        <strain evidence="12">Tucson 15081-1352.22</strain>
    </source>
</reference>
<dbReference type="InterPro" id="IPR051359">
    <property type="entry name" value="CaCA_antiporter"/>
</dbReference>
<comment type="subcellular location">
    <subcellularLocation>
        <location evidence="1">Membrane</location>
        <topology evidence="1">Multi-pass membrane protein</topology>
    </subcellularLocation>
</comment>
<dbReference type="OMA" id="VKQPIDM"/>
<dbReference type="GO" id="GO:0006874">
    <property type="term" value="P:intracellular calcium ion homeostasis"/>
    <property type="evidence" value="ECO:0007669"/>
    <property type="project" value="TreeGrafter"/>
</dbReference>
<dbReference type="PANTHER" id="PTHR12266">
    <property type="entry name" value="NA+/CA2+ K+ INDEPENDENT EXCHANGER"/>
    <property type="match status" value="1"/>
</dbReference>
<dbReference type="Gene3D" id="1.20.1420.30">
    <property type="entry name" value="NCX, central ion-binding region"/>
    <property type="match status" value="1"/>
</dbReference>
<dbReference type="AlphaFoldDB" id="B4KJA9"/>
<sequence>MGGDHFEWFNATNQTALRPRRHLAFAHPLVPDSCERIVFLDREERCKYANTNPSCINQVFLFNYNALFYCQCDTDDLLGLACTVWLLLECVLIFWVIYFTTIQYFVPALTVIARMLNMNEYVAGETILTLGNNAPSIFGSVLGMKNESRHGYSDAMSINLFMGVFATSLIMWVRPLAIDSDYFLRDIGFVLLYVTFVDFSIYYTRGYLSIGWAVALSLICPIYIAIILIDQCLQNRKDRALSLSIPNTTEPEPDRTTQAVRTSSVTNTARRSPNDKIFKQFFRVLDTLDRYRFSSPWAFCKLWALVKVVPMIVLRLFIPEIYTDQSAHSYSKLLMCIQITLTPTLTMAFIAEKFDKLSDKKVLVLMVCVVVLLPLSITALFYSRTDTVPKWYKSMEALNLMGCLLVLFVMTKELNSLLEAVGIIVKRSHTFIGCTLYTWGSGWSDLLLNLSLARRGLPRMAYSACYGYIIFSIFSSVCIPYLFTAIAPSSTGTNYVTKGTLGATASTFLLISLVLTILYAVSTNFMLRRTGALVGITMYVLFLIFCVFTEFEIIHAYGTDHTLDHDHYDESYST</sequence>
<feature type="domain" description="Sodium/calcium exchanger membrane region" evidence="10">
    <location>
        <begin position="91"/>
        <end position="227"/>
    </location>
</feature>
<keyword evidence="7 9" id="KW-0472">Membrane</keyword>
<keyword evidence="5 9" id="KW-0812">Transmembrane</keyword>
<dbReference type="GO" id="GO:0016020">
    <property type="term" value="C:membrane"/>
    <property type="evidence" value="ECO:0007669"/>
    <property type="project" value="UniProtKB-SubCell"/>
</dbReference>
<dbReference type="HOGENOM" id="CLU_004979_3_0_1"/>
<dbReference type="EMBL" id="CH933807">
    <property type="protein sequence ID" value="EDW12484.1"/>
    <property type="molecule type" value="Genomic_DNA"/>
</dbReference>
<feature type="transmembrane region" description="Helical" evidence="9">
    <location>
        <begin position="362"/>
        <end position="382"/>
    </location>
</feature>
<dbReference type="KEGG" id="dmo:Dmoj_GI17702"/>
<evidence type="ECO:0000313" key="12">
    <source>
        <dbReference type="Proteomes" id="UP000009192"/>
    </source>
</evidence>
<evidence type="ECO:0000256" key="3">
    <source>
        <dbReference type="ARBA" id="ARBA00022449"/>
    </source>
</evidence>
<feature type="transmembrane region" description="Helical" evidence="9">
    <location>
        <begin position="503"/>
        <end position="521"/>
    </location>
</feature>
<keyword evidence="6 9" id="KW-1133">Transmembrane helix</keyword>
<keyword evidence="4" id="KW-0406">Ion transport</keyword>
<keyword evidence="12" id="KW-1185">Reference proteome</keyword>
<evidence type="ECO:0000256" key="5">
    <source>
        <dbReference type="ARBA" id="ARBA00022692"/>
    </source>
</evidence>
<organism evidence="11 12">
    <name type="scientific">Drosophila mojavensis</name>
    <name type="common">Fruit fly</name>
    <dbReference type="NCBI Taxonomy" id="7230"/>
    <lineage>
        <taxon>Eukaryota</taxon>
        <taxon>Metazoa</taxon>
        <taxon>Ecdysozoa</taxon>
        <taxon>Arthropoda</taxon>
        <taxon>Hexapoda</taxon>
        <taxon>Insecta</taxon>
        <taxon>Pterygota</taxon>
        <taxon>Neoptera</taxon>
        <taxon>Endopterygota</taxon>
        <taxon>Diptera</taxon>
        <taxon>Brachycera</taxon>
        <taxon>Muscomorpha</taxon>
        <taxon>Ephydroidea</taxon>
        <taxon>Drosophilidae</taxon>
        <taxon>Drosophila</taxon>
    </lineage>
</organism>
<dbReference type="Proteomes" id="UP000009192">
    <property type="component" value="Unassembled WGS sequence"/>
</dbReference>
<feature type="transmembrane region" description="Helical" evidence="9">
    <location>
        <begin position="460"/>
        <end position="483"/>
    </location>
</feature>
<keyword evidence="4" id="KW-0106">Calcium</keyword>
<evidence type="ECO:0000313" key="11">
    <source>
        <dbReference type="EMBL" id="EDW12484.1"/>
    </source>
</evidence>
<dbReference type="Pfam" id="PF01699">
    <property type="entry name" value="Na_Ca_ex"/>
    <property type="match status" value="2"/>
</dbReference>
<keyword evidence="2" id="KW-0813">Transport</keyword>
<feature type="transmembrane region" description="Helical" evidence="9">
    <location>
        <begin position="394"/>
        <end position="411"/>
    </location>
</feature>
<keyword evidence="3" id="KW-0050">Antiport</keyword>
<dbReference type="PhylomeDB" id="B4KJA9"/>
<feature type="transmembrane region" description="Helical" evidence="9">
    <location>
        <begin position="298"/>
        <end position="318"/>
    </location>
</feature>
<dbReference type="eggNOG" id="KOG2399">
    <property type="taxonomic scope" value="Eukaryota"/>
</dbReference>
<proteinExistence type="predicted"/>
<feature type="transmembrane region" description="Helical" evidence="9">
    <location>
        <begin position="155"/>
        <end position="173"/>
    </location>
</feature>
<evidence type="ECO:0000256" key="7">
    <source>
        <dbReference type="ARBA" id="ARBA00023136"/>
    </source>
</evidence>
<dbReference type="GO" id="GO:0005432">
    <property type="term" value="F:calcium:sodium antiporter activity"/>
    <property type="evidence" value="ECO:0007669"/>
    <property type="project" value="TreeGrafter"/>
</dbReference>
<evidence type="ECO:0000256" key="4">
    <source>
        <dbReference type="ARBA" id="ARBA00022568"/>
    </source>
</evidence>
<dbReference type="InParanoid" id="B4KJA9"/>
<accession>B4KJA9</accession>
<evidence type="ECO:0000256" key="2">
    <source>
        <dbReference type="ARBA" id="ARBA00022448"/>
    </source>
</evidence>
<evidence type="ECO:0000256" key="9">
    <source>
        <dbReference type="SAM" id="Phobius"/>
    </source>
</evidence>
<feature type="transmembrane region" description="Helical" evidence="9">
    <location>
        <begin position="330"/>
        <end position="350"/>
    </location>
</feature>
<dbReference type="InterPro" id="IPR004837">
    <property type="entry name" value="NaCa_Exmemb"/>
</dbReference>
<feature type="domain" description="Sodium/calcium exchanger membrane region" evidence="10">
    <location>
        <begin position="400"/>
        <end position="548"/>
    </location>
</feature>
<evidence type="ECO:0000256" key="8">
    <source>
        <dbReference type="SAM" id="MobiDB-lite"/>
    </source>
</evidence>
<dbReference type="FunCoup" id="B4KJA9">
    <property type="interactions" value="7"/>
</dbReference>
<keyword evidence="4" id="KW-0109">Calcium transport</keyword>